<sequence>MKRYYIAMGLLLLVSPAFAQLAPGRVFTGAYFGGSMKRDNPSSKTTSLSFSPVAAYVVSLHWMLGLQATGSFSKSESDLRNSLPIPSGSGYTYYTTQHTVDIKTTAVGFGPVARYYNTLSPKLAFFAEGSAGYLNTKYRMESRMGQFVDPGAGTTIGSPVSWNLSSSENSQGSLHGAFAPGLLYFATPRLGLELKANWLSYTYTDKGSEFDVDLSLAKAAIGAGFYF</sequence>
<gene>
    <name evidence="2" type="ORF">ACFS7Z_18970</name>
</gene>
<feature type="signal peptide" evidence="1">
    <location>
        <begin position="1"/>
        <end position="19"/>
    </location>
</feature>
<evidence type="ECO:0000313" key="2">
    <source>
        <dbReference type="EMBL" id="MFD3002462.1"/>
    </source>
</evidence>
<dbReference type="EMBL" id="JBHUOX010000017">
    <property type="protein sequence ID" value="MFD3002462.1"/>
    <property type="molecule type" value="Genomic_DNA"/>
</dbReference>
<protein>
    <recommendedName>
        <fullName evidence="4">Outer membrane protein beta-barrel domain-containing protein</fullName>
    </recommendedName>
</protein>
<dbReference type="InterPro" id="IPR011250">
    <property type="entry name" value="OMP/PagP_B-barrel"/>
</dbReference>
<evidence type="ECO:0000313" key="3">
    <source>
        <dbReference type="Proteomes" id="UP001597641"/>
    </source>
</evidence>
<comment type="caution">
    <text evidence="2">The sequence shown here is derived from an EMBL/GenBank/DDBJ whole genome shotgun (WGS) entry which is preliminary data.</text>
</comment>
<keyword evidence="1" id="KW-0732">Signal</keyword>
<name>A0ABW6BZF0_9BACT</name>
<dbReference type="SUPFAM" id="SSF56925">
    <property type="entry name" value="OMPA-like"/>
    <property type="match status" value="1"/>
</dbReference>
<keyword evidence="3" id="KW-1185">Reference proteome</keyword>
<reference evidence="3" key="1">
    <citation type="journal article" date="2019" name="Int. J. Syst. Evol. Microbiol.">
        <title>The Global Catalogue of Microorganisms (GCM) 10K type strain sequencing project: providing services to taxonomists for standard genome sequencing and annotation.</title>
        <authorList>
            <consortium name="The Broad Institute Genomics Platform"/>
            <consortium name="The Broad Institute Genome Sequencing Center for Infectious Disease"/>
            <person name="Wu L."/>
            <person name="Ma J."/>
        </authorList>
    </citation>
    <scope>NUCLEOTIDE SEQUENCE [LARGE SCALE GENOMIC DNA]</scope>
    <source>
        <strain evidence="3">KCTC 23984</strain>
    </source>
</reference>
<organism evidence="2 3">
    <name type="scientific">Pontibacter toksunensis</name>
    <dbReference type="NCBI Taxonomy" id="1332631"/>
    <lineage>
        <taxon>Bacteria</taxon>
        <taxon>Pseudomonadati</taxon>
        <taxon>Bacteroidota</taxon>
        <taxon>Cytophagia</taxon>
        <taxon>Cytophagales</taxon>
        <taxon>Hymenobacteraceae</taxon>
        <taxon>Pontibacter</taxon>
    </lineage>
</organism>
<dbReference type="Proteomes" id="UP001597641">
    <property type="component" value="Unassembled WGS sequence"/>
</dbReference>
<dbReference type="RefSeq" id="WP_377487929.1">
    <property type="nucleotide sequence ID" value="NZ_JBHUOX010000017.1"/>
</dbReference>
<feature type="chain" id="PRO_5045498408" description="Outer membrane protein beta-barrel domain-containing protein" evidence="1">
    <location>
        <begin position="20"/>
        <end position="227"/>
    </location>
</feature>
<accession>A0ABW6BZF0</accession>
<evidence type="ECO:0000256" key="1">
    <source>
        <dbReference type="SAM" id="SignalP"/>
    </source>
</evidence>
<proteinExistence type="predicted"/>
<evidence type="ECO:0008006" key="4">
    <source>
        <dbReference type="Google" id="ProtNLM"/>
    </source>
</evidence>